<evidence type="ECO:0000313" key="1">
    <source>
        <dbReference type="EMBL" id="SVE57661.1"/>
    </source>
</evidence>
<organism evidence="1">
    <name type="scientific">marine metagenome</name>
    <dbReference type="NCBI Taxonomy" id="408172"/>
    <lineage>
        <taxon>unclassified sequences</taxon>
        <taxon>metagenomes</taxon>
        <taxon>ecological metagenomes</taxon>
    </lineage>
</organism>
<dbReference type="EMBL" id="UINC01226962">
    <property type="protein sequence ID" value="SVE57661.1"/>
    <property type="molecule type" value="Genomic_DNA"/>
</dbReference>
<accession>A0A383ELM9</accession>
<proteinExistence type="predicted"/>
<protein>
    <submittedName>
        <fullName evidence="1">Uncharacterized protein</fullName>
    </submittedName>
</protein>
<dbReference type="AlphaFoldDB" id="A0A383ELM9"/>
<name>A0A383ELM9_9ZZZZ</name>
<reference evidence="1" key="1">
    <citation type="submission" date="2018-05" db="EMBL/GenBank/DDBJ databases">
        <authorList>
            <person name="Lanie J.A."/>
            <person name="Ng W.-L."/>
            <person name="Kazmierczak K.M."/>
            <person name="Andrzejewski T.M."/>
            <person name="Davidsen T.M."/>
            <person name="Wayne K.J."/>
            <person name="Tettelin H."/>
            <person name="Glass J.I."/>
            <person name="Rusch D."/>
            <person name="Podicherti R."/>
            <person name="Tsui H.-C.T."/>
            <person name="Winkler M.E."/>
        </authorList>
    </citation>
    <scope>NUCLEOTIDE SEQUENCE</scope>
</reference>
<gene>
    <name evidence="1" type="ORF">METZ01_LOCUS510515</name>
</gene>
<sequence>MVFGTAVANPGELIMFGSICVNLSS</sequence>